<dbReference type="HAMAP" id="MF_00073">
    <property type="entry name" value="NusB"/>
    <property type="match status" value="1"/>
</dbReference>
<dbReference type="InterPro" id="IPR035926">
    <property type="entry name" value="NusB-like_sf"/>
</dbReference>
<evidence type="ECO:0000256" key="3">
    <source>
        <dbReference type="ARBA" id="ARBA00022884"/>
    </source>
</evidence>
<proteinExistence type="inferred from homology"/>
<keyword evidence="5" id="KW-0804">Transcription</keyword>
<dbReference type="GO" id="GO:0005829">
    <property type="term" value="C:cytosol"/>
    <property type="evidence" value="ECO:0007669"/>
    <property type="project" value="TreeGrafter"/>
</dbReference>
<dbReference type="PANTHER" id="PTHR11078:SF3">
    <property type="entry name" value="ANTITERMINATION NUSB DOMAIN-CONTAINING PROTEIN"/>
    <property type="match status" value="1"/>
</dbReference>
<comment type="similarity">
    <text evidence="1">Belongs to the NusB family.</text>
</comment>
<dbReference type="GO" id="GO:0006353">
    <property type="term" value="P:DNA-templated transcription termination"/>
    <property type="evidence" value="ECO:0007669"/>
    <property type="project" value="InterPro"/>
</dbReference>
<dbReference type="GO" id="GO:0031564">
    <property type="term" value="P:transcription antitermination"/>
    <property type="evidence" value="ECO:0007669"/>
    <property type="project" value="UniProtKB-KW"/>
</dbReference>
<dbReference type="InterPro" id="IPR006027">
    <property type="entry name" value="NusB_RsmB_TIM44"/>
</dbReference>
<protein>
    <submittedName>
        <fullName evidence="7">Transcription antitermination protein NusB</fullName>
    </submittedName>
</protein>
<accession>A0AA35SFM8</accession>
<keyword evidence="2" id="KW-0889">Transcription antitermination</keyword>
<evidence type="ECO:0000313" key="8">
    <source>
        <dbReference type="Proteomes" id="UP001174909"/>
    </source>
</evidence>
<evidence type="ECO:0000313" key="7">
    <source>
        <dbReference type="EMBL" id="CAI8028252.1"/>
    </source>
</evidence>
<evidence type="ECO:0000259" key="6">
    <source>
        <dbReference type="Pfam" id="PF01029"/>
    </source>
</evidence>
<keyword evidence="8" id="KW-1185">Reference proteome</keyword>
<dbReference type="EMBL" id="CASHTH010002320">
    <property type="protein sequence ID" value="CAI8028252.1"/>
    <property type="molecule type" value="Genomic_DNA"/>
</dbReference>
<name>A0AA35SFM8_GEOBA</name>
<sequence length="154" mass="16671">MSDSPFTPGVRRGPVGRQARVLTLLSLYASDIRPQTVSETINWLCAHNPATTSTRRAAESMFDGITGEGSSVDEIIGRYAPAIPVRLLSIVDRNVLRVAIYELFNRDNIPRNVIINEAVELASMFGSESSARFVNGVLGSVAHDMHASVDSAVN</sequence>
<dbReference type="GO" id="GO:0003723">
    <property type="term" value="F:RNA binding"/>
    <property type="evidence" value="ECO:0007669"/>
    <property type="project" value="UniProtKB-KW"/>
</dbReference>
<dbReference type="Proteomes" id="UP001174909">
    <property type="component" value="Unassembled WGS sequence"/>
</dbReference>
<evidence type="ECO:0000256" key="2">
    <source>
        <dbReference type="ARBA" id="ARBA00022814"/>
    </source>
</evidence>
<reference evidence="7" key="1">
    <citation type="submission" date="2023-03" db="EMBL/GenBank/DDBJ databases">
        <authorList>
            <person name="Steffen K."/>
            <person name="Cardenas P."/>
        </authorList>
    </citation>
    <scope>NUCLEOTIDE SEQUENCE</scope>
</reference>
<dbReference type="PANTHER" id="PTHR11078">
    <property type="entry name" value="N UTILIZATION SUBSTANCE PROTEIN B-RELATED"/>
    <property type="match status" value="1"/>
</dbReference>
<comment type="caution">
    <text evidence="7">The sequence shown here is derived from an EMBL/GenBank/DDBJ whole genome shotgun (WGS) entry which is preliminary data.</text>
</comment>
<evidence type="ECO:0000256" key="1">
    <source>
        <dbReference type="ARBA" id="ARBA00005952"/>
    </source>
</evidence>
<evidence type="ECO:0000256" key="4">
    <source>
        <dbReference type="ARBA" id="ARBA00023015"/>
    </source>
</evidence>
<evidence type="ECO:0000256" key="5">
    <source>
        <dbReference type="ARBA" id="ARBA00023163"/>
    </source>
</evidence>
<gene>
    <name evidence="7" type="ORF">GBAR_LOCUS16125</name>
</gene>
<dbReference type="AlphaFoldDB" id="A0AA35SFM8"/>
<dbReference type="InterPro" id="IPR011605">
    <property type="entry name" value="NusB_fam"/>
</dbReference>
<keyword evidence="3" id="KW-0694">RNA-binding</keyword>
<dbReference type="NCBIfam" id="TIGR01951">
    <property type="entry name" value="nusB"/>
    <property type="match status" value="1"/>
</dbReference>
<dbReference type="Pfam" id="PF01029">
    <property type="entry name" value="NusB"/>
    <property type="match status" value="1"/>
</dbReference>
<dbReference type="SUPFAM" id="SSF48013">
    <property type="entry name" value="NusB-like"/>
    <property type="match status" value="1"/>
</dbReference>
<feature type="domain" description="NusB/RsmB/TIM44" evidence="6">
    <location>
        <begin position="18"/>
        <end position="142"/>
    </location>
</feature>
<dbReference type="Gene3D" id="1.10.940.10">
    <property type="entry name" value="NusB-like"/>
    <property type="match status" value="1"/>
</dbReference>
<keyword evidence="4" id="KW-0805">Transcription regulation</keyword>
<organism evidence="7 8">
    <name type="scientific">Geodia barretti</name>
    <name type="common">Barrett's horny sponge</name>
    <dbReference type="NCBI Taxonomy" id="519541"/>
    <lineage>
        <taxon>Eukaryota</taxon>
        <taxon>Metazoa</taxon>
        <taxon>Porifera</taxon>
        <taxon>Demospongiae</taxon>
        <taxon>Heteroscleromorpha</taxon>
        <taxon>Tetractinellida</taxon>
        <taxon>Astrophorina</taxon>
        <taxon>Geodiidae</taxon>
        <taxon>Geodia</taxon>
    </lineage>
</organism>